<feature type="signal peptide" evidence="1">
    <location>
        <begin position="1"/>
        <end position="25"/>
    </location>
</feature>
<gene>
    <name evidence="2" type="ORF">ACFSSB_02110</name>
</gene>
<feature type="chain" id="PRO_5045379869" description="Right handed beta helix region" evidence="1">
    <location>
        <begin position="26"/>
        <end position="369"/>
    </location>
</feature>
<reference evidence="3" key="1">
    <citation type="journal article" date="2019" name="Int. J. Syst. Evol. Microbiol.">
        <title>The Global Catalogue of Microorganisms (GCM) 10K type strain sequencing project: providing services to taxonomists for standard genome sequencing and annotation.</title>
        <authorList>
            <consortium name="The Broad Institute Genomics Platform"/>
            <consortium name="The Broad Institute Genome Sequencing Center for Infectious Disease"/>
            <person name="Wu L."/>
            <person name="Ma J."/>
        </authorList>
    </citation>
    <scope>NUCLEOTIDE SEQUENCE [LARGE SCALE GENOMIC DNA]</scope>
    <source>
        <strain evidence="3">KCTC 42808</strain>
    </source>
</reference>
<dbReference type="Gene3D" id="2.160.20.10">
    <property type="entry name" value="Single-stranded right-handed beta-helix, Pectin lyase-like"/>
    <property type="match status" value="1"/>
</dbReference>
<keyword evidence="3" id="KW-1185">Reference proteome</keyword>
<proteinExistence type="predicted"/>
<sequence length="369" mass="39572">MKTFTTKLKNTFILCFVLVSSSVLAQTIITVDNNPGSTTTHQTIQEAHDAATDGDIIYVQPSSSSYGNIIIDKELTIIGRSHSEPSKVSQLGTITIRSSNVTIKGLYISSLYASSSGAPNTPPYIGLNIFDSYFNSYLQLGTNSATVIQDDVTVRGCVLAGTNYIYEDATNVLLSNNIFKSNSPLRIYNTTSTVIANNVFKFTSSLSFTNYNTSGTAILYNNMFITNYASDATINFNNGDFNLSNNLTYNYGNGDILFANSTTGSYLESNTLANTDPLFTNVDNTVSNSFAGTSSYNPNSRLEDDLTLQATSPALTGGGGGSEMGLYNNGFLYNILGNARGIPTLDIISYDGAVPKNGTINVTINAKAH</sequence>
<name>A0ABW5JXU3_9FLAO</name>
<evidence type="ECO:0008006" key="4">
    <source>
        <dbReference type="Google" id="ProtNLM"/>
    </source>
</evidence>
<protein>
    <recommendedName>
        <fullName evidence="4">Right handed beta helix region</fullName>
    </recommendedName>
</protein>
<evidence type="ECO:0000313" key="2">
    <source>
        <dbReference type="EMBL" id="MFD2541099.1"/>
    </source>
</evidence>
<dbReference type="RefSeq" id="WP_379900455.1">
    <property type="nucleotide sequence ID" value="NZ_JBHULM010000004.1"/>
</dbReference>
<dbReference type="SUPFAM" id="SSF51126">
    <property type="entry name" value="Pectin lyase-like"/>
    <property type="match status" value="1"/>
</dbReference>
<comment type="caution">
    <text evidence="2">The sequence shown here is derived from an EMBL/GenBank/DDBJ whole genome shotgun (WGS) entry which is preliminary data.</text>
</comment>
<accession>A0ABW5JXU3</accession>
<evidence type="ECO:0000256" key="1">
    <source>
        <dbReference type="SAM" id="SignalP"/>
    </source>
</evidence>
<dbReference type="InterPro" id="IPR011050">
    <property type="entry name" value="Pectin_lyase_fold/virulence"/>
</dbReference>
<organism evidence="2 3">
    <name type="scientific">Lacinutrix gracilariae</name>
    <dbReference type="NCBI Taxonomy" id="1747198"/>
    <lineage>
        <taxon>Bacteria</taxon>
        <taxon>Pseudomonadati</taxon>
        <taxon>Bacteroidota</taxon>
        <taxon>Flavobacteriia</taxon>
        <taxon>Flavobacteriales</taxon>
        <taxon>Flavobacteriaceae</taxon>
        <taxon>Lacinutrix</taxon>
    </lineage>
</organism>
<dbReference type="InterPro" id="IPR012334">
    <property type="entry name" value="Pectin_lyas_fold"/>
</dbReference>
<dbReference type="Proteomes" id="UP001597467">
    <property type="component" value="Unassembled WGS sequence"/>
</dbReference>
<keyword evidence="1" id="KW-0732">Signal</keyword>
<dbReference type="EMBL" id="JBHULM010000004">
    <property type="protein sequence ID" value="MFD2541099.1"/>
    <property type="molecule type" value="Genomic_DNA"/>
</dbReference>
<evidence type="ECO:0000313" key="3">
    <source>
        <dbReference type="Proteomes" id="UP001597467"/>
    </source>
</evidence>